<gene>
    <name evidence="3" type="ORF">cand_004810</name>
</gene>
<proteinExistence type="predicted"/>
<dbReference type="PANTHER" id="PTHR45824:SF29">
    <property type="entry name" value="GH16843P"/>
    <property type="match status" value="1"/>
</dbReference>
<protein>
    <submittedName>
        <fullName evidence="3">CRAL TRIO domain-containing protein</fullName>
    </submittedName>
</protein>
<feature type="domain" description="CRAL-TRIO" evidence="2">
    <location>
        <begin position="139"/>
        <end position="296"/>
    </location>
</feature>
<evidence type="ECO:0000313" key="3">
    <source>
        <dbReference type="EMBL" id="OII75120.1"/>
    </source>
</evidence>
<dbReference type="GeneID" id="92364666"/>
<dbReference type="RefSeq" id="XP_067067390.1">
    <property type="nucleotide sequence ID" value="XM_067210724.1"/>
</dbReference>
<evidence type="ECO:0000259" key="2">
    <source>
        <dbReference type="Pfam" id="PF00650"/>
    </source>
</evidence>
<dbReference type="Pfam" id="PF00650">
    <property type="entry name" value="CRAL_TRIO"/>
    <property type="match status" value="1"/>
</dbReference>
<dbReference type="GO" id="GO:0008526">
    <property type="term" value="F:phosphatidylinositol transfer activity"/>
    <property type="evidence" value="ECO:0007669"/>
    <property type="project" value="TreeGrafter"/>
</dbReference>
<dbReference type="InterPro" id="IPR052578">
    <property type="entry name" value="PI_Transfer_CRAL-TRIO"/>
</dbReference>
<dbReference type="Gene3D" id="3.40.525.10">
    <property type="entry name" value="CRAL-TRIO lipid binding domain"/>
    <property type="match status" value="1"/>
</dbReference>
<dbReference type="SUPFAM" id="SSF52087">
    <property type="entry name" value="CRAL/TRIO domain"/>
    <property type="match status" value="1"/>
</dbReference>
<name>A0A1J4MLQ1_9CRYT</name>
<dbReference type="Proteomes" id="UP000186804">
    <property type="component" value="Unassembled WGS sequence"/>
</dbReference>
<dbReference type="InterPro" id="IPR036865">
    <property type="entry name" value="CRAL-TRIO_dom_sf"/>
</dbReference>
<feature type="compositionally biased region" description="Polar residues" evidence="1">
    <location>
        <begin position="9"/>
        <end position="33"/>
    </location>
</feature>
<evidence type="ECO:0000256" key="1">
    <source>
        <dbReference type="SAM" id="MobiDB-lite"/>
    </source>
</evidence>
<comment type="caution">
    <text evidence="3">The sequence shown here is derived from an EMBL/GenBank/DDBJ whole genome shotgun (WGS) entry which is preliminary data.</text>
</comment>
<keyword evidence="4" id="KW-1185">Reference proteome</keyword>
<accession>A0A1J4MLQ1</accession>
<reference evidence="3 4" key="1">
    <citation type="submission" date="2016-10" db="EMBL/GenBank/DDBJ databases">
        <title>Reductive evolution of mitochondrial metabolism and differential evolution of invasion-related proteins in Cryptosporidium.</title>
        <authorList>
            <person name="Liu S."/>
            <person name="Roellig D.M."/>
            <person name="Guo Y."/>
            <person name="Li N."/>
            <person name="Frace M.A."/>
            <person name="Tang K."/>
            <person name="Zhang L."/>
            <person name="Feng Y."/>
            <person name="Xiao L."/>
        </authorList>
    </citation>
    <scope>NUCLEOTIDE SEQUENCE [LARGE SCALE GENOMIC DNA]</scope>
    <source>
        <strain evidence="3">30847</strain>
    </source>
</reference>
<evidence type="ECO:0000313" key="4">
    <source>
        <dbReference type="Proteomes" id="UP000186804"/>
    </source>
</evidence>
<sequence length="339" mass="39629">MIDLDIQGFDNNMQDNEYNDKTSNNNKDSTLNSSDKHIHSYKSIFSTTEKKCLEEMNNMLLKSSYKYAPIDSTTDKEISSTNWSREEIALFCLRSYGNNVEQACKSYKAFTTLRYIYNTTKGFDLSICNPIITSQLKSGKITILDKLDLHGRVVIMINLHYKKHDVSPVDQITALFLFITEIIMRENPFSKPAQNNGMILLVNSRKTRQWEFKLDICLRLSKILSNYFPIRLGQILIFRPHRVVKMVFKIVFLVHVNLRRKFQIINKLYESPGSITEFDALSHFIDKYYIPTEYGGYYEFDSHTFWSAKILEYNQTTVQYNLQDSNIEMPTINILKAID</sequence>
<organism evidence="3 4">
    <name type="scientific">Cryptosporidium andersoni</name>
    <dbReference type="NCBI Taxonomy" id="117008"/>
    <lineage>
        <taxon>Eukaryota</taxon>
        <taxon>Sar</taxon>
        <taxon>Alveolata</taxon>
        <taxon>Apicomplexa</taxon>
        <taxon>Conoidasida</taxon>
        <taxon>Coccidia</taxon>
        <taxon>Eucoccidiorida</taxon>
        <taxon>Eimeriorina</taxon>
        <taxon>Cryptosporidiidae</taxon>
        <taxon>Cryptosporidium</taxon>
    </lineage>
</organism>
<dbReference type="InterPro" id="IPR001251">
    <property type="entry name" value="CRAL-TRIO_dom"/>
</dbReference>
<dbReference type="EMBL" id="LRBS01000091">
    <property type="protein sequence ID" value="OII75120.1"/>
    <property type="molecule type" value="Genomic_DNA"/>
</dbReference>
<dbReference type="OrthoDB" id="342170at2759"/>
<dbReference type="PANTHER" id="PTHR45824">
    <property type="entry name" value="GH16843P"/>
    <property type="match status" value="1"/>
</dbReference>
<dbReference type="VEuPathDB" id="CryptoDB:cand_004810"/>
<dbReference type="AlphaFoldDB" id="A0A1J4MLQ1"/>
<feature type="region of interest" description="Disordered" evidence="1">
    <location>
        <begin position="1"/>
        <end position="34"/>
    </location>
</feature>
<dbReference type="CDD" id="cd00170">
    <property type="entry name" value="SEC14"/>
    <property type="match status" value="1"/>
</dbReference>